<keyword evidence="5" id="KW-0813">Transport</keyword>
<feature type="transmembrane region" description="Helical" evidence="12">
    <location>
        <begin position="97"/>
        <end position="121"/>
    </location>
</feature>
<dbReference type="STRING" id="595494.Tola_0550"/>
<keyword evidence="10 12" id="KW-0472">Membrane</keyword>
<dbReference type="InterPro" id="IPR005495">
    <property type="entry name" value="LptG/LptF_permease"/>
</dbReference>
<keyword evidence="8 12" id="KW-0812">Transmembrane</keyword>
<protein>
    <recommendedName>
        <fullName evidence="4">Lipopolysaccharide export system permease protein LptF</fullName>
    </recommendedName>
</protein>
<name>C4LA50_TOLAT</name>
<gene>
    <name evidence="13" type="ordered locus">Tola_0550</name>
</gene>
<comment type="function">
    <text evidence="1">Part of the ABC transporter complex LptBFG involved in the translocation of lipopolysaccharide (LPS) from the inner membrane to the outer membrane.</text>
</comment>
<comment type="similarity">
    <text evidence="3">Belongs to the LptF/LptG family.</text>
</comment>
<feature type="transmembrane region" description="Helical" evidence="12">
    <location>
        <begin position="54"/>
        <end position="76"/>
    </location>
</feature>
<dbReference type="GO" id="GO:0055085">
    <property type="term" value="P:transmembrane transport"/>
    <property type="evidence" value="ECO:0007669"/>
    <property type="project" value="InterPro"/>
</dbReference>
<dbReference type="NCBIfam" id="TIGR04407">
    <property type="entry name" value="LptF_YjgP"/>
    <property type="match status" value="1"/>
</dbReference>
<proteinExistence type="inferred from homology"/>
<dbReference type="PANTHER" id="PTHR33529">
    <property type="entry name" value="SLR0882 PROTEIN-RELATED"/>
    <property type="match status" value="1"/>
</dbReference>
<evidence type="ECO:0000256" key="6">
    <source>
        <dbReference type="ARBA" id="ARBA00022475"/>
    </source>
</evidence>
<dbReference type="HOGENOM" id="CLU_028799_0_2_6"/>
<evidence type="ECO:0000256" key="8">
    <source>
        <dbReference type="ARBA" id="ARBA00022692"/>
    </source>
</evidence>
<feature type="transmembrane region" description="Helical" evidence="12">
    <location>
        <begin position="267"/>
        <end position="288"/>
    </location>
</feature>
<dbReference type="GO" id="GO:0043190">
    <property type="term" value="C:ATP-binding cassette (ABC) transporter complex"/>
    <property type="evidence" value="ECO:0007669"/>
    <property type="project" value="InterPro"/>
</dbReference>
<evidence type="ECO:0000256" key="2">
    <source>
        <dbReference type="ARBA" id="ARBA00004429"/>
    </source>
</evidence>
<evidence type="ECO:0000256" key="4">
    <source>
        <dbReference type="ARBA" id="ARBA00014213"/>
    </source>
</evidence>
<feature type="transmembrane region" description="Helical" evidence="12">
    <location>
        <begin position="333"/>
        <end position="349"/>
    </location>
</feature>
<evidence type="ECO:0000256" key="9">
    <source>
        <dbReference type="ARBA" id="ARBA00022989"/>
    </source>
</evidence>
<comment type="subunit">
    <text evidence="11">Component of the lipopolysaccharide transport and assembly complex. The LptBFG transporter is composed of two ATP-binding proteins (LptB) and two transmembrane proteins (LptF and LptG).</text>
</comment>
<comment type="subcellular location">
    <subcellularLocation>
        <location evidence="2">Cell inner membrane</location>
        <topology evidence="2">Multi-pass membrane protein</topology>
    </subcellularLocation>
</comment>
<evidence type="ECO:0000256" key="11">
    <source>
        <dbReference type="ARBA" id="ARBA00026081"/>
    </source>
</evidence>
<evidence type="ECO:0000256" key="5">
    <source>
        <dbReference type="ARBA" id="ARBA00022448"/>
    </source>
</evidence>
<dbReference type="Pfam" id="PF03739">
    <property type="entry name" value="LptF_LptG"/>
    <property type="match status" value="1"/>
</dbReference>
<keyword evidence="6" id="KW-1003">Cell membrane</keyword>
<evidence type="ECO:0000313" key="13">
    <source>
        <dbReference type="EMBL" id="ACQ92179.1"/>
    </source>
</evidence>
<dbReference type="AlphaFoldDB" id="C4LA50"/>
<evidence type="ECO:0000256" key="3">
    <source>
        <dbReference type="ARBA" id="ARBA00007725"/>
    </source>
</evidence>
<dbReference type="eggNOG" id="COG0795">
    <property type="taxonomic scope" value="Bacteria"/>
</dbReference>
<sequence>MIVFRYIFKETLKTQLSILLILLLIFTSQQFIRILARAADGSIPSSLIGQMMLLNIPYMGLLLLPISLFIAILFAHGRLYADSEMTVLRAIGVGPSYIMRISLVLALLTTVVATVNTMWLAPMAREKQSQLLDAAKADPLSIPLESGRFLSLDGGHLTAYVEDVQDSGRSLQRIFLLQRSPDPAEAAIIVAASGHLTNDAQGTPWVTLANGKRYAGTPPSTQFSIANFAEYKAQLQRKDIEPSTPKARALPSSALYNSTDKKQIAEWQWRVVLPLSIPLMTLIAVPLAVVNPRQGRYAKLLPAVMLYLSYFLLLSAGQSAIERGQLPEMPGLYIIPVLFTLLFAVPMNIKSTRLWQRLRIYWHKEKC</sequence>
<dbReference type="RefSeq" id="WP_012728778.1">
    <property type="nucleotide sequence ID" value="NC_012691.1"/>
</dbReference>
<dbReference type="PANTHER" id="PTHR33529:SF7">
    <property type="entry name" value="LIPOPOLYSACCHARIDE EXPORT SYSTEM PERMEASE PROTEIN LPTF"/>
    <property type="match status" value="1"/>
</dbReference>
<evidence type="ECO:0000313" key="14">
    <source>
        <dbReference type="Proteomes" id="UP000009073"/>
    </source>
</evidence>
<dbReference type="Proteomes" id="UP000009073">
    <property type="component" value="Chromosome"/>
</dbReference>
<dbReference type="KEGG" id="tau:Tola_0550"/>
<organism evidence="13 14">
    <name type="scientific">Tolumonas auensis (strain DSM 9187 / NBRC 110442 / TA 4)</name>
    <dbReference type="NCBI Taxonomy" id="595494"/>
    <lineage>
        <taxon>Bacteria</taxon>
        <taxon>Pseudomonadati</taxon>
        <taxon>Pseudomonadota</taxon>
        <taxon>Gammaproteobacteria</taxon>
        <taxon>Aeromonadales</taxon>
        <taxon>Aeromonadaceae</taxon>
        <taxon>Tolumonas</taxon>
    </lineage>
</organism>
<keyword evidence="9 12" id="KW-1133">Transmembrane helix</keyword>
<feature type="transmembrane region" description="Helical" evidence="12">
    <location>
        <begin position="300"/>
        <end position="321"/>
    </location>
</feature>
<reference evidence="14" key="1">
    <citation type="submission" date="2009-05" db="EMBL/GenBank/DDBJ databases">
        <title>Complete sequence of Tolumonas auensis DSM 9187.</title>
        <authorList>
            <consortium name="US DOE Joint Genome Institute"/>
            <person name="Lucas S."/>
            <person name="Copeland A."/>
            <person name="Lapidus A."/>
            <person name="Glavina del Rio T."/>
            <person name="Tice H."/>
            <person name="Bruce D."/>
            <person name="Goodwin L."/>
            <person name="Pitluck S."/>
            <person name="Chertkov O."/>
            <person name="Brettin T."/>
            <person name="Detter J.C."/>
            <person name="Han C."/>
            <person name="Larimer F."/>
            <person name="Land M."/>
            <person name="Hauser L."/>
            <person name="Kyrpides N."/>
            <person name="Mikhailova N."/>
            <person name="Spring S."/>
            <person name="Beller H."/>
        </authorList>
    </citation>
    <scope>NUCLEOTIDE SEQUENCE [LARGE SCALE GENOMIC DNA]</scope>
    <source>
        <strain evidence="14">DSM 9187 / TA4</strain>
    </source>
</reference>
<keyword evidence="14" id="KW-1185">Reference proteome</keyword>
<evidence type="ECO:0000256" key="10">
    <source>
        <dbReference type="ARBA" id="ARBA00023136"/>
    </source>
</evidence>
<accession>C4LA50</accession>
<dbReference type="GO" id="GO:0015920">
    <property type="term" value="P:lipopolysaccharide transport"/>
    <property type="evidence" value="ECO:0007669"/>
    <property type="project" value="TreeGrafter"/>
</dbReference>
<evidence type="ECO:0000256" key="1">
    <source>
        <dbReference type="ARBA" id="ARBA00002265"/>
    </source>
</evidence>
<reference evidence="13 14" key="2">
    <citation type="journal article" date="2011" name="Stand. Genomic Sci.">
        <title>Complete genome sequence of Tolumonas auensis type strain (TA 4).</title>
        <authorList>
            <person name="Chertkov O."/>
            <person name="Copeland A."/>
            <person name="Lucas S."/>
            <person name="Lapidus A."/>
            <person name="Berry K.W."/>
            <person name="Detter J.C."/>
            <person name="Del Rio T.G."/>
            <person name="Hammon N."/>
            <person name="Dalin E."/>
            <person name="Tice H."/>
            <person name="Pitluck S."/>
            <person name="Richardson P."/>
            <person name="Bruce D."/>
            <person name="Goodwin L."/>
            <person name="Han C."/>
            <person name="Tapia R."/>
            <person name="Saunders E."/>
            <person name="Schmutz J."/>
            <person name="Brettin T."/>
            <person name="Larimer F."/>
            <person name="Land M."/>
            <person name="Hauser L."/>
            <person name="Spring S."/>
            <person name="Rohde M."/>
            <person name="Kyrpides N.C."/>
            <person name="Ivanova N."/>
            <person name="Goker M."/>
            <person name="Beller H.R."/>
            <person name="Klenk H.P."/>
            <person name="Woyke T."/>
        </authorList>
    </citation>
    <scope>NUCLEOTIDE SEQUENCE [LARGE SCALE GENOMIC DNA]</scope>
    <source>
        <strain evidence="14">DSM 9187 / TA4</strain>
    </source>
</reference>
<evidence type="ECO:0000256" key="7">
    <source>
        <dbReference type="ARBA" id="ARBA00022519"/>
    </source>
</evidence>
<dbReference type="InterPro" id="IPR030922">
    <property type="entry name" value="LptF"/>
</dbReference>
<keyword evidence="7" id="KW-0997">Cell inner membrane</keyword>
<evidence type="ECO:0000256" key="12">
    <source>
        <dbReference type="SAM" id="Phobius"/>
    </source>
</evidence>
<dbReference type="EMBL" id="CP001616">
    <property type="protein sequence ID" value="ACQ92179.1"/>
    <property type="molecule type" value="Genomic_DNA"/>
</dbReference>